<dbReference type="PROSITE" id="PS51819">
    <property type="entry name" value="VOC"/>
    <property type="match status" value="1"/>
</dbReference>
<dbReference type="PANTHER" id="PTHR36113">
    <property type="entry name" value="LYASE, PUTATIVE-RELATED-RELATED"/>
    <property type="match status" value="1"/>
</dbReference>
<evidence type="ECO:0000313" key="4">
    <source>
        <dbReference type="Proteomes" id="UP001612741"/>
    </source>
</evidence>
<evidence type="ECO:0000256" key="1">
    <source>
        <dbReference type="ARBA" id="ARBA00022723"/>
    </source>
</evidence>
<dbReference type="CDD" id="cd06587">
    <property type="entry name" value="VOC"/>
    <property type="match status" value="1"/>
</dbReference>
<organism evidence="3 4">
    <name type="scientific">Nonomuraea typhae</name>
    <dbReference type="NCBI Taxonomy" id="2603600"/>
    <lineage>
        <taxon>Bacteria</taxon>
        <taxon>Bacillati</taxon>
        <taxon>Actinomycetota</taxon>
        <taxon>Actinomycetes</taxon>
        <taxon>Streptosporangiales</taxon>
        <taxon>Streptosporangiaceae</taxon>
        <taxon>Nonomuraea</taxon>
    </lineage>
</organism>
<dbReference type="InterPro" id="IPR029068">
    <property type="entry name" value="Glyas_Bleomycin-R_OHBP_Dase"/>
</dbReference>
<dbReference type="InterPro" id="IPR037523">
    <property type="entry name" value="VOC_core"/>
</dbReference>
<dbReference type="Gene3D" id="3.10.180.10">
    <property type="entry name" value="2,3-Dihydroxybiphenyl 1,2-Dioxygenase, domain 1"/>
    <property type="match status" value="1"/>
</dbReference>
<dbReference type="InterPro" id="IPR051332">
    <property type="entry name" value="Fosfomycin_Res_Enzymes"/>
</dbReference>
<dbReference type="SUPFAM" id="SSF54593">
    <property type="entry name" value="Glyoxalase/Bleomycin resistance protein/Dihydroxybiphenyl dioxygenase"/>
    <property type="match status" value="1"/>
</dbReference>
<dbReference type="PANTHER" id="PTHR36113:SF6">
    <property type="entry name" value="FOSFOMYCIN RESISTANCE PROTEIN FOSX"/>
    <property type="match status" value="1"/>
</dbReference>
<protein>
    <submittedName>
        <fullName evidence="3">VOC family protein</fullName>
    </submittedName>
</protein>
<reference evidence="3 4" key="1">
    <citation type="submission" date="2024-10" db="EMBL/GenBank/DDBJ databases">
        <title>The Natural Products Discovery Center: Release of the First 8490 Sequenced Strains for Exploring Actinobacteria Biosynthetic Diversity.</title>
        <authorList>
            <person name="Kalkreuter E."/>
            <person name="Kautsar S.A."/>
            <person name="Yang D."/>
            <person name="Bader C.D."/>
            <person name="Teijaro C.N."/>
            <person name="Fluegel L."/>
            <person name="Davis C.M."/>
            <person name="Simpson J.R."/>
            <person name="Lauterbach L."/>
            <person name="Steele A.D."/>
            <person name="Gui C."/>
            <person name="Meng S."/>
            <person name="Li G."/>
            <person name="Viehrig K."/>
            <person name="Ye F."/>
            <person name="Su P."/>
            <person name="Kiefer A.F."/>
            <person name="Nichols A."/>
            <person name="Cepeda A.J."/>
            <person name="Yan W."/>
            <person name="Fan B."/>
            <person name="Jiang Y."/>
            <person name="Adhikari A."/>
            <person name="Zheng C.-J."/>
            <person name="Schuster L."/>
            <person name="Cowan T.M."/>
            <person name="Smanski M.J."/>
            <person name="Chevrette M.G."/>
            <person name="De Carvalho L.P.S."/>
            <person name="Shen B."/>
        </authorList>
    </citation>
    <scope>NUCLEOTIDE SEQUENCE [LARGE SCALE GENOMIC DNA]</scope>
    <source>
        <strain evidence="3 4">NPDC050545</strain>
    </source>
</reference>
<comment type="caution">
    <text evidence="3">The sequence shown here is derived from an EMBL/GenBank/DDBJ whole genome shotgun (WGS) entry which is preliminary data.</text>
</comment>
<evidence type="ECO:0000259" key="2">
    <source>
        <dbReference type="PROSITE" id="PS51819"/>
    </source>
</evidence>
<proteinExistence type="predicted"/>
<name>A0ABW7YTV5_9ACTN</name>
<dbReference type="Proteomes" id="UP001612741">
    <property type="component" value="Unassembled WGS sequence"/>
</dbReference>
<accession>A0ABW7YTV5</accession>
<sequence length="203" mass="22534">MAASADPAHWRGLHHLALVTADMDATVRFWHGVLDARLVATIAVPAFRHYFFEVGPGCSVAFFEYAGQELDSFAKPAGVPYSRAAQFDHLALQLPDEDALNRMRDRLKAHGCEVTDVIDHGFLRSIYFSDPNGIALEASWWAIDPTGRAADHADERLFGDPDPVPAVRELRESGQVSHTVSTRLVDGIIEDLRREGITLNYPR</sequence>
<keyword evidence="1" id="KW-0479">Metal-binding</keyword>
<feature type="domain" description="VOC" evidence="2">
    <location>
        <begin position="12"/>
        <end position="141"/>
    </location>
</feature>
<dbReference type="InterPro" id="IPR004360">
    <property type="entry name" value="Glyas_Fos-R_dOase_dom"/>
</dbReference>
<gene>
    <name evidence="3" type="ORF">ACIBG2_14980</name>
</gene>
<dbReference type="EMBL" id="JBITGY010000003">
    <property type="protein sequence ID" value="MFI6498693.1"/>
    <property type="molecule type" value="Genomic_DNA"/>
</dbReference>
<dbReference type="Pfam" id="PF00903">
    <property type="entry name" value="Glyoxalase"/>
    <property type="match status" value="1"/>
</dbReference>
<evidence type="ECO:0000313" key="3">
    <source>
        <dbReference type="EMBL" id="MFI6498693.1"/>
    </source>
</evidence>
<dbReference type="RefSeq" id="WP_397081920.1">
    <property type="nucleotide sequence ID" value="NZ_JBITGY010000003.1"/>
</dbReference>
<keyword evidence="4" id="KW-1185">Reference proteome</keyword>